<evidence type="ECO:0000256" key="1">
    <source>
        <dbReference type="SAM" id="MobiDB-lite"/>
    </source>
</evidence>
<dbReference type="Proteomes" id="UP000515789">
    <property type="component" value="Chromosome"/>
</dbReference>
<dbReference type="AlphaFoldDB" id="A0A7G5N0P3"/>
<gene>
    <name evidence="2" type="ORF">E5259_24175</name>
</gene>
<name>A0A7G5N0P3_9FIRM</name>
<reference evidence="2 3" key="1">
    <citation type="submission" date="2019-04" db="EMBL/GenBank/DDBJ databases">
        <authorList>
            <person name="Schori C."/>
            <person name="Ahrens C."/>
        </authorList>
    </citation>
    <scope>NUCLEOTIDE SEQUENCE [LARGE SCALE GENOMIC DNA]</scope>
    <source>
        <strain evidence="2 3">DSM 2950</strain>
    </source>
</reference>
<dbReference type="EMBL" id="CP039126">
    <property type="protein sequence ID" value="QMW80436.1"/>
    <property type="molecule type" value="Genomic_DNA"/>
</dbReference>
<feature type="region of interest" description="Disordered" evidence="1">
    <location>
        <begin position="34"/>
        <end position="78"/>
    </location>
</feature>
<accession>A0A7G5N0P3</accession>
<feature type="compositionally biased region" description="Basic and acidic residues" evidence="1">
    <location>
        <begin position="62"/>
        <end position="73"/>
    </location>
</feature>
<evidence type="ECO:0000313" key="3">
    <source>
        <dbReference type="Proteomes" id="UP000515789"/>
    </source>
</evidence>
<organism evidence="2 3">
    <name type="scientific">Blautia producta</name>
    <dbReference type="NCBI Taxonomy" id="33035"/>
    <lineage>
        <taxon>Bacteria</taxon>
        <taxon>Bacillati</taxon>
        <taxon>Bacillota</taxon>
        <taxon>Clostridia</taxon>
        <taxon>Lachnospirales</taxon>
        <taxon>Lachnospiraceae</taxon>
        <taxon>Blautia</taxon>
    </lineage>
</organism>
<protein>
    <submittedName>
        <fullName evidence="2">Uncharacterized protein</fullName>
    </submittedName>
</protein>
<sequence length="88" mass="9918">MSDVQWSVGEIHLPHTLNEEAIADEFSVWEQVSSPASGTLRSPHTGPCWPRMLSIPRPPIPPKKDPCSQKHESQTMYENQLTIRLTAI</sequence>
<proteinExistence type="predicted"/>
<evidence type="ECO:0000313" key="2">
    <source>
        <dbReference type="EMBL" id="QMW80436.1"/>
    </source>
</evidence>